<feature type="region of interest" description="Disordered" evidence="1">
    <location>
        <begin position="166"/>
        <end position="199"/>
    </location>
</feature>
<dbReference type="Gene3D" id="3.40.50.1820">
    <property type="entry name" value="alpha/beta hydrolase"/>
    <property type="match status" value="1"/>
</dbReference>
<name>A0AAV9J7J9_9PEZI</name>
<sequence>MATMDPFTLPLPDGRQTTGLLCFPSKPAHPVKGIPLVVTIHGGTYTASYYDADAAHTISNPAKALGIPVVSLTRPGYAESTALPHLQEGETWNQVHGTYIHELILPAIWKAYGAKSGATSIVLHSHSIGASIGIVVTALHNRNPSTAGYPLSGLVTSGIGAKLMHEPAEHSSSADNKNDSLSQIDTFEPTPGEEAPNVPWPTEVKDAFMLRSTEGLCSPTLLQGTTAKLNHPSSILEPFDIRRQWPKYWKDYAKDITVPHMYGLGSEDGLWKTEKQWIDEYAAAFSKSARMEAAALPLAPHCIELSYLGQAWLARTLGFAAECAVWDVLRREREVKQ</sequence>
<evidence type="ECO:0000313" key="4">
    <source>
        <dbReference type="Proteomes" id="UP001324427"/>
    </source>
</evidence>
<feature type="compositionally biased region" description="Polar residues" evidence="1">
    <location>
        <begin position="170"/>
        <end position="185"/>
    </location>
</feature>
<dbReference type="Pfam" id="PF12697">
    <property type="entry name" value="Abhydrolase_6"/>
    <property type="match status" value="1"/>
</dbReference>
<gene>
    <name evidence="3" type="ORF">LTR36_008930</name>
</gene>
<keyword evidence="4" id="KW-1185">Reference proteome</keyword>
<dbReference type="AlphaFoldDB" id="A0AAV9J7J9"/>
<dbReference type="InterPro" id="IPR000073">
    <property type="entry name" value="AB_hydrolase_1"/>
</dbReference>
<protein>
    <recommendedName>
        <fullName evidence="2">AB hydrolase-1 domain-containing protein</fullName>
    </recommendedName>
</protein>
<evidence type="ECO:0000259" key="2">
    <source>
        <dbReference type="Pfam" id="PF12697"/>
    </source>
</evidence>
<dbReference type="InterPro" id="IPR029058">
    <property type="entry name" value="AB_hydrolase_fold"/>
</dbReference>
<proteinExistence type="predicted"/>
<feature type="domain" description="AB hydrolase-1" evidence="2">
    <location>
        <begin position="37"/>
        <end position="284"/>
    </location>
</feature>
<dbReference type="EMBL" id="JAVFHQ010000062">
    <property type="protein sequence ID" value="KAK4540715.1"/>
    <property type="molecule type" value="Genomic_DNA"/>
</dbReference>
<dbReference type="SUPFAM" id="SSF53474">
    <property type="entry name" value="alpha/beta-Hydrolases"/>
    <property type="match status" value="1"/>
</dbReference>
<organism evidence="3 4">
    <name type="scientific">Oleoguttula mirabilis</name>
    <dbReference type="NCBI Taxonomy" id="1507867"/>
    <lineage>
        <taxon>Eukaryota</taxon>
        <taxon>Fungi</taxon>
        <taxon>Dikarya</taxon>
        <taxon>Ascomycota</taxon>
        <taxon>Pezizomycotina</taxon>
        <taxon>Dothideomycetes</taxon>
        <taxon>Dothideomycetidae</taxon>
        <taxon>Mycosphaerellales</taxon>
        <taxon>Teratosphaeriaceae</taxon>
        <taxon>Oleoguttula</taxon>
    </lineage>
</organism>
<evidence type="ECO:0000313" key="3">
    <source>
        <dbReference type="EMBL" id="KAK4540715.1"/>
    </source>
</evidence>
<comment type="caution">
    <text evidence="3">The sequence shown here is derived from an EMBL/GenBank/DDBJ whole genome shotgun (WGS) entry which is preliminary data.</text>
</comment>
<dbReference type="Proteomes" id="UP001324427">
    <property type="component" value="Unassembled WGS sequence"/>
</dbReference>
<reference evidence="3 4" key="1">
    <citation type="submission" date="2021-11" db="EMBL/GenBank/DDBJ databases">
        <title>Black yeast isolated from Biological Soil Crust.</title>
        <authorList>
            <person name="Kurbessoian T."/>
        </authorList>
    </citation>
    <scope>NUCLEOTIDE SEQUENCE [LARGE SCALE GENOMIC DNA]</scope>
    <source>
        <strain evidence="3 4">CCFEE 5522</strain>
    </source>
</reference>
<accession>A0AAV9J7J9</accession>
<evidence type="ECO:0000256" key="1">
    <source>
        <dbReference type="SAM" id="MobiDB-lite"/>
    </source>
</evidence>